<dbReference type="RefSeq" id="WP_189443322.1">
    <property type="nucleotide sequence ID" value="NZ_BMZI01000002.1"/>
</dbReference>
<dbReference type="InterPro" id="IPR051044">
    <property type="entry name" value="MAG_DAG_Lipase"/>
</dbReference>
<dbReference type="InterPro" id="IPR022742">
    <property type="entry name" value="Hydrolase_4"/>
</dbReference>
<dbReference type="PANTHER" id="PTHR11614">
    <property type="entry name" value="PHOSPHOLIPASE-RELATED"/>
    <property type="match status" value="1"/>
</dbReference>
<dbReference type="Proteomes" id="UP000646745">
    <property type="component" value="Unassembled WGS sequence"/>
</dbReference>
<evidence type="ECO:0000259" key="1">
    <source>
        <dbReference type="Pfam" id="PF12146"/>
    </source>
</evidence>
<feature type="domain" description="Serine aminopeptidase S33" evidence="1">
    <location>
        <begin position="71"/>
        <end position="302"/>
    </location>
</feature>
<protein>
    <recommendedName>
        <fullName evidence="1">Serine aminopeptidase S33 domain-containing protein</fullName>
    </recommendedName>
</protein>
<dbReference type="EMBL" id="BMZI01000002">
    <property type="protein sequence ID" value="GHB12557.1"/>
    <property type="molecule type" value="Genomic_DNA"/>
</dbReference>
<proteinExistence type="predicted"/>
<dbReference type="Gene3D" id="3.40.50.1820">
    <property type="entry name" value="alpha/beta hydrolase"/>
    <property type="match status" value="1"/>
</dbReference>
<sequence>MLDFSPLKALGPVQRIEAPLRSALADYLDHYRLSTLLATNEPPTLHAGFLRAVDADGKGFDLWTQVWAPPAPRGTVFVVHGYFDHLGLYGHLLERLLHLGWQVVMWDLPGHGLSSGARATIDDFTDYVTCFNAIEQQMAASELAPGPWIAVGQSTGASIVATDALERGSQAPWQALVLLAPLVRPWGWNQSRWLHRIASPFVDTIPRKYRANTTDIEFADFLRLHDPLQDDRLALTWVTAMRRWMPTLLKRPPSQLPVLILQGEQDLTVDWSWNLKALKRKFPRAHIVRHSQARHHLVNEADEIRHELFAALEDFLVALDLAVPDVKRTS</sequence>
<evidence type="ECO:0000313" key="3">
    <source>
        <dbReference type="Proteomes" id="UP000646745"/>
    </source>
</evidence>
<gene>
    <name evidence="2" type="ORF">GCM10009038_08040</name>
</gene>
<dbReference type="InterPro" id="IPR029058">
    <property type="entry name" value="AB_hydrolase_fold"/>
</dbReference>
<accession>A0ABQ3DS90</accession>
<comment type="caution">
    <text evidence="2">The sequence shown here is derived from an EMBL/GenBank/DDBJ whole genome shotgun (WGS) entry which is preliminary data.</text>
</comment>
<dbReference type="SUPFAM" id="SSF53474">
    <property type="entry name" value="alpha/beta-Hydrolases"/>
    <property type="match status" value="1"/>
</dbReference>
<name>A0ABQ3DS90_9GAMM</name>
<dbReference type="Pfam" id="PF12146">
    <property type="entry name" value="Hydrolase_4"/>
    <property type="match status" value="1"/>
</dbReference>
<evidence type="ECO:0000313" key="2">
    <source>
        <dbReference type="EMBL" id="GHB12557.1"/>
    </source>
</evidence>
<organism evidence="2 3">
    <name type="scientific">Salinicola rhizosphaerae</name>
    <dbReference type="NCBI Taxonomy" id="1443141"/>
    <lineage>
        <taxon>Bacteria</taxon>
        <taxon>Pseudomonadati</taxon>
        <taxon>Pseudomonadota</taxon>
        <taxon>Gammaproteobacteria</taxon>
        <taxon>Oceanospirillales</taxon>
        <taxon>Halomonadaceae</taxon>
        <taxon>Salinicola</taxon>
    </lineage>
</organism>
<keyword evidence="3" id="KW-1185">Reference proteome</keyword>
<reference evidence="3" key="1">
    <citation type="journal article" date="2019" name="Int. J. Syst. Evol. Microbiol.">
        <title>The Global Catalogue of Microorganisms (GCM) 10K type strain sequencing project: providing services to taxonomists for standard genome sequencing and annotation.</title>
        <authorList>
            <consortium name="The Broad Institute Genomics Platform"/>
            <consortium name="The Broad Institute Genome Sequencing Center for Infectious Disease"/>
            <person name="Wu L."/>
            <person name="Ma J."/>
        </authorList>
    </citation>
    <scope>NUCLEOTIDE SEQUENCE [LARGE SCALE GENOMIC DNA]</scope>
    <source>
        <strain evidence="3">KCTC 32998</strain>
    </source>
</reference>